<dbReference type="GO" id="GO:0005769">
    <property type="term" value="C:early endosome"/>
    <property type="evidence" value="ECO:0000318"/>
    <property type="project" value="GO_Central"/>
</dbReference>
<dbReference type="Gene3D" id="2.30.29.30">
    <property type="entry name" value="Pleckstrin-homology domain (PH domain)/Phosphotyrosine-binding domain (PTB)"/>
    <property type="match status" value="1"/>
</dbReference>
<dbReference type="InterPro" id="IPR037871">
    <property type="entry name" value="PH_Phafin"/>
</dbReference>
<organism evidence="7 8">
    <name type="scientific">Trichoplax adhaerens</name>
    <name type="common">Trichoplax reptans</name>
    <dbReference type="NCBI Taxonomy" id="10228"/>
    <lineage>
        <taxon>Eukaryota</taxon>
        <taxon>Metazoa</taxon>
        <taxon>Placozoa</taxon>
        <taxon>Uniplacotomia</taxon>
        <taxon>Trichoplacea</taxon>
        <taxon>Trichoplacidae</taxon>
        <taxon>Trichoplax</taxon>
    </lineage>
</organism>
<dbReference type="Proteomes" id="UP000009022">
    <property type="component" value="Unassembled WGS sequence"/>
</dbReference>
<dbReference type="Gene3D" id="3.30.40.10">
    <property type="entry name" value="Zinc/RING finger domain, C3HC4 (zinc finger)"/>
    <property type="match status" value="1"/>
</dbReference>
<dbReference type="InterPro" id="IPR055251">
    <property type="entry name" value="SOS1_NGEF_PH"/>
</dbReference>
<dbReference type="CTD" id="6749984"/>
<dbReference type="SUPFAM" id="SSF57903">
    <property type="entry name" value="FYVE/PHD zinc finger"/>
    <property type="match status" value="1"/>
</dbReference>
<dbReference type="GO" id="GO:0035091">
    <property type="term" value="F:phosphatidylinositol binding"/>
    <property type="evidence" value="ECO:0000318"/>
    <property type="project" value="GO_Central"/>
</dbReference>
<dbReference type="EMBL" id="DS985241">
    <property type="protein sequence ID" value="EDV28823.1"/>
    <property type="molecule type" value="Genomic_DNA"/>
</dbReference>
<evidence type="ECO:0008006" key="9">
    <source>
        <dbReference type="Google" id="ProtNLM"/>
    </source>
</evidence>
<evidence type="ECO:0000313" key="8">
    <source>
        <dbReference type="Proteomes" id="UP000009022"/>
    </source>
</evidence>
<dbReference type="RefSeq" id="XP_002108025.1">
    <property type="nucleotide sequence ID" value="XM_002107989.1"/>
</dbReference>
<feature type="domain" description="FYVE-type" evidence="6">
    <location>
        <begin position="151"/>
        <end position="211"/>
    </location>
</feature>
<evidence type="ECO:0000259" key="6">
    <source>
        <dbReference type="PROSITE" id="PS50178"/>
    </source>
</evidence>
<accession>B3RLQ3</accession>
<evidence type="ECO:0000256" key="2">
    <source>
        <dbReference type="ARBA" id="ARBA00022771"/>
    </source>
</evidence>
<sequence>MDPINENQIKQVDEYFKGSGAQTLLKEGRILLGQGSLTKMCRKGPQRRQFFLFNDILVYASIKVPHKKYVKQRIIPLEYAGLTSTDNTAELKHGWTINSIGKSFVVYADSERDKAKWMDQINECLIAVSSRVADNLVSRKNNNYSPVWIPDNEAPECMACKKTKFTAIKRRHHCRKCGYVVCSNCSSNKLLLKHQSDKPLRVCDNCYLKLVDDWKKLGIYSSDSSDSEQEVLAEPALVVIS</sequence>
<gene>
    <name evidence="7" type="ORF">TRIADDRAFT_63513</name>
</gene>
<protein>
    <recommendedName>
        <fullName evidence="9">FYVE-type domain-containing protein</fullName>
    </recommendedName>
</protein>
<feature type="domain" description="PH" evidence="5">
    <location>
        <begin position="23"/>
        <end position="126"/>
    </location>
</feature>
<dbReference type="OMA" id="NEWINHI"/>
<dbReference type="InterPro" id="IPR013083">
    <property type="entry name" value="Znf_RING/FYVE/PHD"/>
</dbReference>
<evidence type="ECO:0000313" key="7">
    <source>
        <dbReference type="EMBL" id="EDV28823.1"/>
    </source>
</evidence>
<name>B3RLQ3_TRIAD</name>
<dbReference type="PROSITE" id="PS50178">
    <property type="entry name" value="ZF_FYVE"/>
    <property type="match status" value="1"/>
</dbReference>
<dbReference type="GeneID" id="6749984"/>
<keyword evidence="3" id="KW-0862">Zinc</keyword>
<dbReference type="SMART" id="SM00064">
    <property type="entry name" value="FYVE"/>
    <property type="match status" value="1"/>
</dbReference>
<dbReference type="AlphaFoldDB" id="B3RLQ3"/>
<dbReference type="eggNOG" id="KOG1729">
    <property type="taxonomic scope" value="Eukaryota"/>
</dbReference>
<dbReference type="PANTHER" id="PTHR46280">
    <property type="entry name" value="PLECKSTRIN HOMOLOGY DOMAIN-CONTAINING FAMILY F MEMBER 2-RELATED"/>
    <property type="match status" value="1"/>
</dbReference>
<dbReference type="InterPro" id="IPR017455">
    <property type="entry name" value="Znf_FYVE-rel"/>
</dbReference>
<dbReference type="SUPFAM" id="SSF50729">
    <property type="entry name" value="PH domain-like"/>
    <property type="match status" value="1"/>
</dbReference>
<dbReference type="CDD" id="cd01218">
    <property type="entry name" value="PH_Phafin2-like"/>
    <property type="match status" value="1"/>
</dbReference>
<dbReference type="InterPro" id="IPR051765">
    <property type="entry name" value="PH_domain-containing_F"/>
</dbReference>
<dbReference type="KEGG" id="tad:TRIADDRAFT_63513"/>
<dbReference type="GO" id="GO:0007032">
    <property type="term" value="P:endosome organization"/>
    <property type="evidence" value="ECO:0000318"/>
    <property type="project" value="GO_Central"/>
</dbReference>
<evidence type="ECO:0000259" key="5">
    <source>
        <dbReference type="PROSITE" id="PS50003"/>
    </source>
</evidence>
<dbReference type="FunCoup" id="B3RLQ3">
    <property type="interactions" value="988"/>
</dbReference>
<evidence type="ECO:0000256" key="1">
    <source>
        <dbReference type="ARBA" id="ARBA00022723"/>
    </source>
</evidence>
<keyword evidence="1" id="KW-0479">Metal-binding</keyword>
<keyword evidence="8" id="KW-1185">Reference proteome</keyword>
<reference evidence="7 8" key="1">
    <citation type="journal article" date="2008" name="Nature">
        <title>The Trichoplax genome and the nature of placozoans.</title>
        <authorList>
            <person name="Srivastava M."/>
            <person name="Begovic E."/>
            <person name="Chapman J."/>
            <person name="Putnam N.H."/>
            <person name="Hellsten U."/>
            <person name="Kawashima T."/>
            <person name="Kuo A."/>
            <person name="Mitros T."/>
            <person name="Salamov A."/>
            <person name="Carpenter M.L."/>
            <person name="Signorovitch A.Y."/>
            <person name="Moreno M.A."/>
            <person name="Kamm K."/>
            <person name="Grimwood J."/>
            <person name="Schmutz J."/>
            <person name="Shapiro H."/>
            <person name="Grigoriev I.V."/>
            <person name="Buss L.W."/>
            <person name="Schierwater B."/>
            <person name="Dellaporta S.L."/>
            <person name="Rokhsar D.S."/>
        </authorList>
    </citation>
    <scope>NUCLEOTIDE SEQUENCE [LARGE SCALE GENOMIC DNA]</scope>
    <source>
        <strain evidence="7 8">Grell-BS-1999</strain>
    </source>
</reference>
<dbReference type="PhylomeDB" id="B3RLQ3"/>
<dbReference type="CDD" id="cd15717">
    <property type="entry name" value="FYVE_PKHF"/>
    <property type="match status" value="1"/>
</dbReference>
<dbReference type="InterPro" id="IPR001849">
    <property type="entry name" value="PH_domain"/>
</dbReference>
<dbReference type="SMART" id="SM00233">
    <property type="entry name" value="PH"/>
    <property type="match status" value="1"/>
</dbReference>
<dbReference type="STRING" id="10228.B3RLQ3"/>
<dbReference type="PROSITE" id="PS50003">
    <property type="entry name" value="PH_DOMAIN"/>
    <property type="match status" value="1"/>
</dbReference>
<dbReference type="PANTHER" id="PTHR46280:SF3">
    <property type="entry name" value="PLECKSTRIN HOMOLOGY DOMAIN-CONTAINING FAMILY F MEMBER 1 HOMOLOG"/>
    <property type="match status" value="1"/>
</dbReference>
<dbReference type="GO" id="GO:0008270">
    <property type="term" value="F:zinc ion binding"/>
    <property type="evidence" value="ECO:0007669"/>
    <property type="project" value="UniProtKB-KW"/>
</dbReference>
<dbReference type="InterPro" id="IPR000306">
    <property type="entry name" value="Znf_FYVE"/>
</dbReference>
<dbReference type="Pfam" id="PF22697">
    <property type="entry name" value="SOS1_NGEF_PH"/>
    <property type="match status" value="1"/>
</dbReference>
<evidence type="ECO:0000256" key="4">
    <source>
        <dbReference type="PROSITE-ProRule" id="PRU00091"/>
    </source>
</evidence>
<dbReference type="InterPro" id="IPR011993">
    <property type="entry name" value="PH-like_dom_sf"/>
</dbReference>
<dbReference type="GO" id="GO:0008333">
    <property type="term" value="P:endosome to lysosome transport"/>
    <property type="evidence" value="ECO:0000318"/>
    <property type="project" value="GO_Central"/>
</dbReference>
<dbReference type="Pfam" id="PF01363">
    <property type="entry name" value="FYVE"/>
    <property type="match status" value="1"/>
</dbReference>
<keyword evidence="2 4" id="KW-0863">Zinc-finger</keyword>
<proteinExistence type="predicted"/>
<dbReference type="HOGENOM" id="CLU_064864_0_0_1"/>
<dbReference type="OrthoDB" id="70570at2759"/>
<dbReference type="InterPro" id="IPR011011">
    <property type="entry name" value="Znf_FYVE_PHD"/>
</dbReference>
<dbReference type="InParanoid" id="B3RLQ3"/>
<evidence type="ECO:0000256" key="3">
    <source>
        <dbReference type="ARBA" id="ARBA00022833"/>
    </source>
</evidence>